<comment type="catalytic activity">
    <reaction evidence="8">
        <text>(2R,3S)-3-isopropylmalate = (2S)-2-isopropylmalate</text>
        <dbReference type="Rhea" id="RHEA:32287"/>
        <dbReference type="ChEBI" id="CHEBI:1178"/>
        <dbReference type="ChEBI" id="CHEBI:35121"/>
        <dbReference type="EC" id="4.2.1.33"/>
    </reaction>
</comment>
<evidence type="ECO:0000313" key="11">
    <source>
        <dbReference type="Proteomes" id="UP000646844"/>
    </source>
</evidence>
<dbReference type="SMR" id="A0A832TIC8"/>
<dbReference type="InterPro" id="IPR011826">
    <property type="entry name" value="HAcnase/IPMdehydase_lsu_prok"/>
</dbReference>
<comment type="cofactor">
    <cofactor evidence="8">
        <name>[4Fe-4S] cluster</name>
        <dbReference type="ChEBI" id="CHEBI:49883"/>
    </cofactor>
    <text evidence="8">Binds 1 [4Fe-4S] cluster per subunit.</text>
</comment>
<dbReference type="InterPro" id="IPR050067">
    <property type="entry name" value="IPM_dehydratase_rel_enz"/>
</dbReference>
<dbReference type="HAMAP" id="MF_01027">
    <property type="entry name" value="LeuC_type2"/>
    <property type="match status" value="1"/>
</dbReference>
<dbReference type="GO" id="GO:0009098">
    <property type="term" value="P:L-leucine biosynthetic process"/>
    <property type="evidence" value="ECO:0007669"/>
    <property type="project" value="UniProtKB-UniRule"/>
</dbReference>
<dbReference type="GO" id="GO:0046872">
    <property type="term" value="F:metal ion binding"/>
    <property type="evidence" value="ECO:0007669"/>
    <property type="project" value="UniProtKB-KW"/>
</dbReference>
<reference evidence="10" key="1">
    <citation type="journal article" date="2020" name="bioRxiv">
        <title>A rank-normalized archaeal taxonomy based on genome phylogeny resolves widespread incomplete and uneven classifications.</title>
        <authorList>
            <person name="Rinke C."/>
            <person name="Chuvochina M."/>
            <person name="Mussig A.J."/>
            <person name="Chaumeil P.-A."/>
            <person name="Waite D.W."/>
            <person name="Whitman W.B."/>
            <person name="Parks D.H."/>
            <person name="Hugenholtz P."/>
        </authorList>
    </citation>
    <scope>NUCLEOTIDE SEQUENCE</scope>
    <source>
        <strain evidence="10">UBA8838</strain>
    </source>
</reference>
<sequence>MPQTLTEKILSRASGKSVAPGDVVEVKVDIAAFHDLTGYHVIEVMEKAGMLKVFDKQKIVIAFDHLAPPPDVRSAEIQTQIRKFVKELKIPNFHDINVGILHQILLEKYANPGYVIVAADSHTTTSGAVGAFAQGLGASDVAAAVITGKTWVMVPQSFKIMLEGKPGKWINGKDVALKILGDFKADYFNGMSIEIFVREPSAFPMDFRATVSNMGIEMNADALMFVPDEETVNYIKTNRGYEPNIVRPDEGAKYVDEYTIDLGKLEPLVAAPHSVDNVKTVNEVEGLDVDQVFIGSCTNGRISDFEIAAKILKGKRVKSRCIAIPASYDLFKKAMELGYIETLVNAGCIVTYGTCGPCLGGHFGVAGPGETIVSTSSRNFKGRMGSNDSKVYLAGPAVAAASALQGKITDPRRFS</sequence>
<keyword evidence="7 8" id="KW-0100">Branched-chain amino acid biosynthesis</keyword>
<keyword evidence="6 8" id="KW-0456">Lyase</keyword>
<name>A0A832TIC8_9CREN</name>
<comment type="similarity">
    <text evidence="8">Belongs to the aconitase/IPM isomerase family. LeuC type 2 subfamily.</text>
</comment>
<dbReference type="EMBL" id="DUJO01000051">
    <property type="protein sequence ID" value="HII74701.1"/>
    <property type="molecule type" value="Genomic_DNA"/>
</dbReference>
<protein>
    <recommendedName>
        <fullName evidence="8">3-isopropylmalate dehydratase large subunit</fullName>
        <ecNumber evidence="8">4.2.1.33</ecNumber>
    </recommendedName>
    <alternativeName>
        <fullName evidence="8">Alpha-IPM isomerase</fullName>
        <shortName evidence="8">IPMI</shortName>
    </alternativeName>
    <alternativeName>
        <fullName evidence="8">Isopropylmalate isomerase</fullName>
    </alternativeName>
</protein>
<evidence type="ECO:0000259" key="9">
    <source>
        <dbReference type="Pfam" id="PF00330"/>
    </source>
</evidence>
<evidence type="ECO:0000256" key="4">
    <source>
        <dbReference type="ARBA" id="ARBA00023004"/>
    </source>
</evidence>
<keyword evidence="4 8" id="KW-0408">Iron</keyword>
<dbReference type="InterPro" id="IPR001030">
    <property type="entry name" value="Acoase/IPM_deHydtase_lsu_aba"/>
</dbReference>
<dbReference type="Pfam" id="PF00330">
    <property type="entry name" value="Aconitase"/>
    <property type="match status" value="1"/>
</dbReference>
<evidence type="ECO:0000256" key="3">
    <source>
        <dbReference type="ARBA" id="ARBA00022723"/>
    </source>
</evidence>
<dbReference type="InterPro" id="IPR015931">
    <property type="entry name" value="Acnase/IPM_dHydase_lsu_aba_1/3"/>
</dbReference>
<evidence type="ECO:0000256" key="6">
    <source>
        <dbReference type="ARBA" id="ARBA00023239"/>
    </source>
</evidence>
<keyword evidence="2 8" id="KW-0004">4Fe-4S</keyword>
<evidence type="ECO:0000256" key="5">
    <source>
        <dbReference type="ARBA" id="ARBA00023014"/>
    </source>
</evidence>
<dbReference type="PANTHER" id="PTHR43822:SF2">
    <property type="entry name" value="HOMOACONITASE, MITOCHONDRIAL"/>
    <property type="match status" value="1"/>
</dbReference>
<keyword evidence="8" id="KW-0028">Amino-acid biosynthesis</keyword>
<dbReference type="UniPathway" id="UPA00048">
    <property type="reaction ID" value="UER00071"/>
</dbReference>
<evidence type="ECO:0000256" key="2">
    <source>
        <dbReference type="ARBA" id="ARBA00022485"/>
    </source>
</evidence>
<evidence type="ECO:0000256" key="7">
    <source>
        <dbReference type="ARBA" id="ARBA00023304"/>
    </source>
</evidence>
<dbReference type="CDD" id="cd01583">
    <property type="entry name" value="IPMI"/>
    <property type="match status" value="1"/>
</dbReference>
<dbReference type="OMA" id="WDDHVVR"/>
<dbReference type="InterPro" id="IPR036008">
    <property type="entry name" value="Aconitase_4Fe-4S_dom"/>
</dbReference>
<keyword evidence="3 8" id="KW-0479">Metal-binding</keyword>
<comment type="subunit">
    <text evidence="8">Heterodimer of LeuC and LeuD.</text>
</comment>
<keyword evidence="5 8" id="KW-0411">Iron-sulfur</keyword>
<feature type="binding site" evidence="8">
    <location>
        <position position="297"/>
    </location>
    <ligand>
        <name>[4Fe-4S] cluster</name>
        <dbReference type="ChEBI" id="CHEBI:49883"/>
    </ligand>
</feature>
<dbReference type="SUPFAM" id="SSF53732">
    <property type="entry name" value="Aconitase iron-sulfur domain"/>
    <property type="match status" value="1"/>
</dbReference>
<dbReference type="Gene3D" id="3.30.499.10">
    <property type="entry name" value="Aconitase, domain 3"/>
    <property type="match status" value="2"/>
</dbReference>
<dbReference type="GO" id="GO:0003861">
    <property type="term" value="F:3-isopropylmalate dehydratase activity"/>
    <property type="evidence" value="ECO:0007669"/>
    <property type="project" value="UniProtKB-UniRule"/>
</dbReference>
<dbReference type="PRINTS" id="PR00415">
    <property type="entry name" value="ACONITASE"/>
</dbReference>
<dbReference type="RefSeq" id="WP_010978580.1">
    <property type="nucleotide sequence ID" value="NZ_BAABQO010000007.1"/>
</dbReference>
<dbReference type="Proteomes" id="UP000646844">
    <property type="component" value="Unassembled WGS sequence"/>
</dbReference>
<dbReference type="PROSITE" id="PS01244">
    <property type="entry name" value="ACONITASE_2"/>
    <property type="match status" value="1"/>
</dbReference>
<gene>
    <name evidence="8" type="primary">leuC</name>
    <name evidence="10" type="ORF">HA332_10090</name>
</gene>
<proteinExistence type="inferred from homology"/>
<comment type="caution">
    <text evidence="10">The sequence shown here is derived from an EMBL/GenBank/DDBJ whole genome shotgun (WGS) entry which is preliminary data.</text>
</comment>
<dbReference type="NCBIfam" id="NF001614">
    <property type="entry name" value="PRK00402.1"/>
    <property type="match status" value="1"/>
</dbReference>
<feature type="binding site" evidence="8">
    <location>
        <position position="355"/>
    </location>
    <ligand>
        <name>[4Fe-4S] cluster</name>
        <dbReference type="ChEBI" id="CHEBI:49883"/>
    </ligand>
</feature>
<feature type="domain" description="Aconitase/3-isopropylmalate dehydratase large subunit alpha/beta/alpha" evidence="9">
    <location>
        <begin position="21"/>
        <end position="406"/>
    </location>
</feature>
<comment type="pathway">
    <text evidence="8">Amino-acid biosynthesis; L-leucine biosynthesis; L-leucine from 3-methyl-2-oxobutanoate: step 2/4.</text>
</comment>
<dbReference type="NCBIfam" id="TIGR01343">
    <property type="entry name" value="hacA_fam"/>
    <property type="match status" value="1"/>
</dbReference>
<evidence type="ECO:0000313" key="10">
    <source>
        <dbReference type="EMBL" id="HII74701.1"/>
    </source>
</evidence>
<keyword evidence="1 8" id="KW-0432">Leucine biosynthesis</keyword>
<dbReference type="PANTHER" id="PTHR43822">
    <property type="entry name" value="HOMOACONITASE, MITOCHONDRIAL-RELATED"/>
    <property type="match status" value="1"/>
</dbReference>
<feature type="binding site" evidence="8">
    <location>
        <position position="358"/>
    </location>
    <ligand>
        <name>[4Fe-4S] cluster</name>
        <dbReference type="ChEBI" id="CHEBI:49883"/>
    </ligand>
</feature>
<dbReference type="EC" id="4.2.1.33" evidence="8"/>
<evidence type="ECO:0000256" key="1">
    <source>
        <dbReference type="ARBA" id="ARBA00022430"/>
    </source>
</evidence>
<accession>A0A832TIC8</accession>
<dbReference type="InterPro" id="IPR018136">
    <property type="entry name" value="Aconitase_4Fe-4S_BS"/>
</dbReference>
<dbReference type="NCBIfam" id="TIGR02086">
    <property type="entry name" value="IPMI_arch"/>
    <property type="match status" value="1"/>
</dbReference>
<dbReference type="GO" id="GO:0051539">
    <property type="term" value="F:4 iron, 4 sulfur cluster binding"/>
    <property type="evidence" value="ECO:0007669"/>
    <property type="project" value="UniProtKB-KW"/>
</dbReference>
<dbReference type="InterPro" id="IPR006251">
    <property type="entry name" value="Homoacnase/IPMdehydase_lsu"/>
</dbReference>
<dbReference type="GeneID" id="1458547"/>
<evidence type="ECO:0000256" key="8">
    <source>
        <dbReference type="HAMAP-Rule" id="MF_01027"/>
    </source>
</evidence>
<dbReference type="InterPro" id="IPR033941">
    <property type="entry name" value="IPMI_cat"/>
</dbReference>
<organism evidence="10 11">
    <name type="scientific">Sulfurisphaera tokodaii</name>
    <dbReference type="NCBI Taxonomy" id="111955"/>
    <lineage>
        <taxon>Archaea</taxon>
        <taxon>Thermoproteota</taxon>
        <taxon>Thermoprotei</taxon>
        <taxon>Sulfolobales</taxon>
        <taxon>Sulfolobaceae</taxon>
        <taxon>Sulfurisphaera</taxon>
    </lineage>
</organism>
<dbReference type="AlphaFoldDB" id="A0A832TIC8"/>
<comment type="function">
    <text evidence="8">Catalyzes the isomerization between 2-isopropylmalate and 3-isopropylmalate, via the formation of 2-isopropylmaleate.</text>
</comment>